<evidence type="ECO:0000256" key="5">
    <source>
        <dbReference type="SAM" id="MobiDB-lite"/>
    </source>
</evidence>
<gene>
    <name evidence="9" type="ORF">GBAR_LOCUS5152</name>
</gene>
<keyword evidence="10" id="KW-1185">Reference proteome</keyword>
<feature type="transmembrane region" description="Helical" evidence="6">
    <location>
        <begin position="194"/>
        <end position="213"/>
    </location>
</feature>
<evidence type="ECO:0000256" key="4">
    <source>
        <dbReference type="ARBA" id="ARBA00023136"/>
    </source>
</evidence>
<evidence type="ECO:0000256" key="2">
    <source>
        <dbReference type="ARBA" id="ARBA00022692"/>
    </source>
</evidence>
<organism evidence="9 10">
    <name type="scientific">Geodia barretti</name>
    <name type="common">Barrett's horny sponge</name>
    <dbReference type="NCBI Taxonomy" id="519541"/>
    <lineage>
        <taxon>Eukaryota</taxon>
        <taxon>Metazoa</taxon>
        <taxon>Porifera</taxon>
        <taxon>Demospongiae</taxon>
        <taxon>Heteroscleromorpha</taxon>
        <taxon>Tetractinellida</taxon>
        <taxon>Astrophorina</taxon>
        <taxon>Geodiidae</taxon>
        <taxon>Geodia</taxon>
    </lineage>
</organism>
<evidence type="ECO:0000313" key="10">
    <source>
        <dbReference type="Proteomes" id="UP001174909"/>
    </source>
</evidence>
<accession>A0AA35R9W0</accession>
<dbReference type="EMBL" id="CASHTH010000764">
    <property type="protein sequence ID" value="CAI8007324.1"/>
    <property type="molecule type" value="Genomic_DNA"/>
</dbReference>
<keyword evidence="4 6" id="KW-0472">Membrane</keyword>
<dbReference type="GO" id="GO:0004930">
    <property type="term" value="F:G protein-coupled receptor activity"/>
    <property type="evidence" value="ECO:0007669"/>
    <property type="project" value="InterPro"/>
</dbReference>
<dbReference type="PRINTS" id="PR00249">
    <property type="entry name" value="GPCRSECRETIN"/>
</dbReference>
<dbReference type="InterPro" id="IPR000832">
    <property type="entry name" value="GPCR_2_secretin-like"/>
</dbReference>
<feature type="non-terminal residue" evidence="9">
    <location>
        <position position="1"/>
    </location>
</feature>
<proteinExistence type="predicted"/>
<feature type="transmembrane region" description="Helical" evidence="6">
    <location>
        <begin position="322"/>
        <end position="343"/>
    </location>
</feature>
<sequence>MAVEPAASFYLAVLLLLWGGAVLAEFEIVEGPGENSTLFCDRQWIAWRNNTRPLYDLFFYNYPCQFEINGSLVNETCNGAAIKVLEGSMPIIEVGYFEEGENGTLGRPVICFTPPAMTEVPDSTPRVVVIYVTSSLAIIASLIALVTHILLPRMRTLPGLVIMNLFLSFLLGDILLQVRIGLEYNGHYYTINYVLQQGFLVSRFVWMSITGFEMCRSLYKGIRMQINSHNYHKWMMLAVYMIIGWGITVILMIIIGVVEEKGGKEVKSALGAFGYITTIAPIATTQLINIGAVVFISIAVVSAARQQNRVTQRRLSKKNINFVRLFLIILTVLGLVWLLSFVVVSLSDLATFICTPNVFKMCLVRFHIRNPESLRRSTQTGTVTSMVSSTERGFGRGRTQMVSLNHNIRPPSERVPPPLQAIAEEGGSG</sequence>
<dbReference type="PANTHER" id="PTHR45902:SF1">
    <property type="entry name" value="LATROPHILIN RECEPTOR-LIKE PROTEIN A"/>
    <property type="match status" value="1"/>
</dbReference>
<dbReference type="GO" id="GO:0007166">
    <property type="term" value="P:cell surface receptor signaling pathway"/>
    <property type="evidence" value="ECO:0007669"/>
    <property type="project" value="InterPro"/>
</dbReference>
<evidence type="ECO:0000256" key="6">
    <source>
        <dbReference type="SAM" id="Phobius"/>
    </source>
</evidence>
<keyword evidence="2 6" id="KW-0812">Transmembrane</keyword>
<dbReference type="InterPro" id="IPR053231">
    <property type="entry name" value="GPCR_LN-TM7"/>
</dbReference>
<dbReference type="PANTHER" id="PTHR45902">
    <property type="entry name" value="LATROPHILIN RECEPTOR-LIKE PROTEIN A"/>
    <property type="match status" value="1"/>
</dbReference>
<protein>
    <recommendedName>
        <fullName evidence="8">G-protein coupled receptors family 2 profile 2 domain-containing protein</fullName>
    </recommendedName>
</protein>
<feature type="transmembrane region" description="Helical" evidence="6">
    <location>
        <begin position="234"/>
        <end position="258"/>
    </location>
</feature>
<dbReference type="AlphaFoldDB" id="A0AA35R9W0"/>
<reference evidence="9" key="1">
    <citation type="submission" date="2023-03" db="EMBL/GenBank/DDBJ databases">
        <authorList>
            <person name="Steffen K."/>
            <person name="Cardenas P."/>
        </authorList>
    </citation>
    <scope>NUCLEOTIDE SEQUENCE</scope>
</reference>
<feature type="domain" description="G-protein coupled receptors family 2 profile 2" evidence="8">
    <location>
        <begin position="126"/>
        <end position="365"/>
    </location>
</feature>
<dbReference type="Gene3D" id="1.20.1070.10">
    <property type="entry name" value="Rhodopsin 7-helix transmembrane proteins"/>
    <property type="match status" value="1"/>
</dbReference>
<evidence type="ECO:0000259" key="8">
    <source>
        <dbReference type="PROSITE" id="PS50261"/>
    </source>
</evidence>
<name>A0AA35R9W0_GEOBA</name>
<evidence type="ECO:0000256" key="7">
    <source>
        <dbReference type="SAM" id="SignalP"/>
    </source>
</evidence>
<keyword evidence="7" id="KW-0732">Signal</keyword>
<dbReference type="GO" id="GO:0016020">
    <property type="term" value="C:membrane"/>
    <property type="evidence" value="ECO:0007669"/>
    <property type="project" value="UniProtKB-SubCell"/>
</dbReference>
<evidence type="ECO:0000313" key="9">
    <source>
        <dbReference type="EMBL" id="CAI8007324.1"/>
    </source>
</evidence>
<feature type="transmembrane region" description="Helical" evidence="6">
    <location>
        <begin position="160"/>
        <end position="182"/>
    </location>
</feature>
<keyword evidence="3 6" id="KW-1133">Transmembrane helix</keyword>
<dbReference type="PROSITE" id="PS50261">
    <property type="entry name" value="G_PROTEIN_RECEP_F2_4"/>
    <property type="match status" value="1"/>
</dbReference>
<feature type="region of interest" description="Disordered" evidence="5">
    <location>
        <begin position="407"/>
        <end position="429"/>
    </location>
</feature>
<dbReference type="Proteomes" id="UP001174909">
    <property type="component" value="Unassembled WGS sequence"/>
</dbReference>
<comment type="subcellular location">
    <subcellularLocation>
        <location evidence="1">Membrane</location>
        <topology evidence="1">Multi-pass membrane protein</topology>
    </subcellularLocation>
</comment>
<feature type="transmembrane region" description="Helical" evidence="6">
    <location>
        <begin position="278"/>
        <end position="301"/>
    </location>
</feature>
<evidence type="ECO:0000256" key="1">
    <source>
        <dbReference type="ARBA" id="ARBA00004141"/>
    </source>
</evidence>
<dbReference type="InterPro" id="IPR017981">
    <property type="entry name" value="GPCR_2-like_7TM"/>
</dbReference>
<feature type="signal peptide" evidence="7">
    <location>
        <begin position="1"/>
        <end position="24"/>
    </location>
</feature>
<feature type="transmembrane region" description="Helical" evidence="6">
    <location>
        <begin position="128"/>
        <end position="151"/>
    </location>
</feature>
<comment type="caution">
    <text evidence="9">The sequence shown here is derived from an EMBL/GenBank/DDBJ whole genome shotgun (WGS) entry which is preliminary data.</text>
</comment>
<dbReference type="CDD" id="cd13952">
    <property type="entry name" value="7tm_classB"/>
    <property type="match status" value="1"/>
</dbReference>
<feature type="chain" id="PRO_5041375069" description="G-protein coupled receptors family 2 profile 2 domain-containing protein" evidence="7">
    <location>
        <begin position="25"/>
        <end position="429"/>
    </location>
</feature>
<dbReference type="Pfam" id="PF00002">
    <property type="entry name" value="7tm_2"/>
    <property type="match status" value="1"/>
</dbReference>
<evidence type="ECO:0000256" key="3">
    <source>
        <dbReference type="ARBA" id="ARBA00022989"/>
    </source>
</evidence>
<dbReference type="SUPFAM" id="SSF81321">
    <property type="entry name" value="Family A G protein-coupled receptor-like"/>
    <property type="match status" value="1"/>
</dbReference>